<dbReference type="EMBL" id="FCOK02000011">
    <property type="protein sequence ID" value="SAL28488.1"/>
    <property type="molecule type" value="Genomic_DNA"/>
</dbReference>
<keyword evidence="4" id="KW-0969">Cilium</keyword>
<dbReference type="InterPro" id="IPR007809">
    <property type="entry name" value="FlgN-like"/>
</dbReference>
<organism evidence="4 5">
    <name type="scientific">Caballeronia udeis</name>
    <dbReference type="NCBI Taxonomy" id="1232866"/>
    <lineage>
        <taxon>Bacteria</taxon>
        <taxon>Pseudomonadati</taxon>
        <taxon>Pseudomonadota</taxon>
        <taxon>Betaproteobacteria</taxon>
        <taxon>Burkholderiales</taxon>
        <taxon>Burkholderiaceae</taxon>
        <taxon>Caballeronia</taxon>
    </lineage>
</organism>
<comment type="similarity">
    <text evidence="2">Belongs to the FlgN family.</text>
</comment>
<evidence type="ECO:0000313" key="5">
    <source>
        <dbReference type="Proteomes" id="UP000054683"/>
    </source>
</evidence>
<dbReference type="AlphaFoldDB" id="A0A158G8K8"/>
<name>A0A158G8K8_9BURK</name>
<reference evidence="4 5" key="1">
    <citation type="submission" date="2016-01" db="EMBL/GenBank/DDBJ databases">
        <authorList>
            <person name="Oliw E.H."/>
        </authorList>
    </citation>
    <scope>NUCLEOTIDE SEQUENCE [LARGE SCALE GENOMIC DNA]</scope>
    <source>
        <strain evidence="4">LMG 27134</strain>
    </source>
</reference>
<sequence>MKDALLATVIDETAAVHAFESLLAHEEKALIAASPLDTLPSIIEKKTALTEQIAALERRRDEQLGALGLPKGFVGMEQAVTGHEALTSHWRELLAAAGRARRGNNTIGVLIRSRMEYTRNALAALTLAPPKSSFYGPDGRVPGIYGV</sequence>
<dbReference type="Gene3D" id="1.20.58.300">
    <property type="entry name" value="FlgN-like"/>
    <property type="match status" value="1"/>
</dbReference>
<keyword evidence="4" id="KW-0282">Flagellum</keyword>
<accession>A0A158G8K8</accession>
<gene>
    <name evidence="4" type="ORF">AWB69_02215</name>
</gene>
<comment type="function">
    <text evidence="1">Required for the efficient initiation of filament assembly.</text>
</comment>
<evidence type="ECO:0000256" key="3">
    <source>
        <dbReference type="ARBA" id="ARBA00022795"/>
    </source>
</evidence>
<dbReference type="RefSeq" id="WP_062084893.1">
    <property type="nucleotide sequence ID" value="NZ_FCOK02000011.1"/>
</dbReference>
<dbReference type="InterPro" id="IPR036679">
    <property type="entry name" value="FlgN-like_sf"/>
</dbReference>
<protein>
    <submittedName>
        <fullName evidence="4">Flagella synthesis protein</fullName>
    </submittedName>
</protein>
<dbReference type="OrthoDB" id="8641527at2"/>
<keyword evidence="4" id="KW-0966">Cell projection</keyword>
<dbReference type="SUPFAM" id="SSF140566">
    <property type="entry name" value="FlgN-like"/>
    <property type="match status" value="1"/>
</dbReference>
<dbReference type="GO" id="GO:0044780">
    <property type="term" value="P:bacterial-type flagellum assembly"/>
    <property type="evidence" value="ECO:0007669"/>
    <property type="project" value="InterPro"/>
</dbReference>
<dbReference type="Proteomes" id="UP000054683">
    <property type="component" value="Unassembled WGS sequence"/>
</dbReference>
<keyword evidence="3" id="KW-1005">Bacterial flagellum biogenesis</keyword>
<evidence type="ECO:0000256" key="1">
    <source>
        <dbReference type="ARBA" id="ARBA00002397"/>
    </source>
</evidence>
<dbReference type="Pfam" id="PF05130">
    <property type="entry name" value="FlgN"/>
    <property type="match status" value="1"/>
</dbReference>
<evidence type="ECO:0000256" key="2">
    <source>
        <dbReference type="ARBA" id="ARBA00007703"/>
    </source>
</evidence>
<evidence type="ECO:0000313" key="4">
    <source>
        <dbReference type="EMBL" id="SAL28488.1"/>
    </source>
</evidence>
<proteinExistence type="inferred from homology"/>